<dbReference type="Proteomes" id="UP000240357">
    <property type="component" value="Unassembled WGS sequence"/>
</dbReference>
<feature type="domain" description="ABC transporter" evidence="5">
    <location>
        <begin position="336"/>
        <end position="576"/>
    </location>
</feature>
<protein>
    <submittedName>
        <fullName evidence="6">ABC transporter ATP-binding protein</fullName>
    </submittedName>
</protein>
<dbReference type="NCBIfam" id="NF008453">
    <property type="entry name" value="PRK11308.1"/>
    <property type="match status" value="2"/>
</dbReference>
<dbReference type="CDD" id="cd03257">
    <property type="entry name" value="ABC_NikE_OppD_transporters"/>
    <property type="match status" value="2"/>
</dbReference>
<dbReference type="GO" id="GO:0015833">
    <property type="term" value="P:peptide transport"/>
    <property type="evidence" value="ECO:0007669"/>
    <property type="project" value="InterPro"/>
</dbReference>
<dbReference type="NCBIfam" id="NF007739">
    <property type="entry name" value="PRK10419.1"/>
    <property type="match status" value="2"/>
</dbReference>
<evidence type="ECO:0000256" key="3">
    <source>
        <dbReference type="ARBA" id="ARBA00022741"/>
    </source>
</evidence>
<dbReference type="Pfam" id="PF00005">
    <property type="entry name" value="ABC_tran"/>
    <property type="match status" value="2"/>
</dbReference>
<comment type="caution">
    <text evidence="6">The sequence shown here is derived from an EMBL/GenBank/DDBJ whole genome shotgun (WGS) entry which is preliminary data.</text>
</comment>
<dbReference type="FunFam" id="3.40.50.300:FF:000016">
    <property type="entry name" value="Oligopeptide ABC transporter ATP-binding component"/>
    <property type="match status" value="2"/>
</dbReference>
<feature type="domain" description="ABC transporter" evidence="5">
    <location>
        <begin position="7"/>
        <end position="263"/>
    </location>
</feature>
<evidence type="ECO:0000256" key="4">
    <source>
        <dbReference type="ARBA" id="ARBA00022840"/>
    </source>
</evidence>
<dbReference type="RefSeq" id="WP_106931492.1">
    <property type="nucleotide sequence ID" value="NZ_PYFT01000001.1"/>
</dbReference>
<dbReference type="EMBL" id="PYFT01000001">
    <property type="protein sequence ID" value="PSR55313.1"/>
    <property type="molecule type" value="Genomic_DNA"/>
</dbReference>
<sequence length="603" mass="66946">MPETSLLKINHLQTEFSSPRGSAKAVDGISFDLLSGETIAIVGESGSGKSVTALSILRLINSPPGKISGGEIIYQSRQFGQVNLLELPEKQIQKIRGNEISMIFQEPMTSLNPVYTCGFQVREVLELHKGLSKKQATEKTLELFELVKLPRPAKILKAYPHEISGGQKQRVMIAMAMACNPAILIADEPTTALDVTVQARVLDLLNDLRMQHRTSILFITHDLGVVAEIADRVLVMYKGKIVEQGSVLQIFSNPQHPYTKGLLACRPALSFGRKWLPTVADFMQVEPDGTMTEKQLLPENKAAFNVNAATNQIRRNEVLNNTPLLIVKNVEVHFPVRKPLFSRSQEVIKAVDGVSFEIYPGETIALVGESGCGKTTLGRTILKMVKPTSGQIIFNNVNVASLSGKELRQERRKLQMIFQDPYASLNPMHTIGEAIMEPMRVHNVYNTEAERKERVVELLQTVNLSAEHYSRYPHEFSGGQRQRISIARALALQPQCIICDESVSALDVSVQAQVLNLLNKLKNDFGITYLFITHDLAVARFMADRIFVMSEGKIVESGPAEQIYSHPQHDYTRTLIQAIPTGDIQDIVAAQQKRALQIAAKAL</sequence>
<accession>A0A2T2YIH1</accession>
<dbReference type="SMART" id="SM00382">
    <property type="entry name" value="AAA"/>
    <property type="match status" value="2"/>
</dbReference>
<dbReference type="GO" id="GO:0055085">
    <property type="term" value="P:transmembrane transport"/>
    <property type="evidence" value="ECO:0007669"/>
    <property type="project" value="UniProtKB-ARBA"/>
</dbReference>
<evidence type="ECO:0000256" key="2">
    <source>
        <dbReference type="ARBA" id="ARBA00022448"/>
    </source>
</evidence>
<dbReference type="InterPro" id="IPR017871">
    <property type="entry name" value="ABC_transporter-like_CS"/>
</dbReference>
<evidence type="ECO:0000313" key="7">
    <source>
        <dbReference type="Proteomes" id="UP000240357"/>
    </source>
</evidence>
<dbReference type="AlphaFoldDB" id="A0A2T2YIH1"/>
<gene>
    <name evidence="6" type="ORF">AHMF7605_18275</name>
</gene>
<keyword evidence="7" id="KW-1185">Reference proteome</keyword>
<dbReference type="Pfam" id="PF08352">
    <property type="entry name" value="oligo_HPY"/>
    <property type="match status" value="2"/>
</dbReference>
<dbReference type="InterPro" id="IPR013563">
    <property type="entry name" value="Oligopep_ABC_C"/>
</dbReference>
<dbReference type="GO" id="GO:0005524">
    <property type="term" value="F:ATP binding"/>
    <property type="evidence" value="ECO:0007669"/>
    <property type="project" value="UniProtKB-KW"/>
</dbReference>
<keyword evidence="4 6" id="KW-0067">ATP-binding</keyword>
<keyword evidence="3" id="KW-0547">Nucleotide-binding</keyword>
<evidence type="ECO:0000256" key="1">
    <source>
        <dbReference type="ARBA" id="ARBA00005417"/>
    </source>
</evidence>
<evidence type="ECO:0000259" key="5">
    <source>
        <dbReference type="PROSITE" id="PS50893"/>
    </source>
</evidence>
<proteinExistence type="inferred from homology"/>
<dbReference type="GO" id="GO:0016887">
    <property type="term" value="F:ATP hydrolysis activity"/>
    <property type="evidence" value="ECO:0007669"/>
    <property type="project" value="InterPro"/>
</dbReference>
<dbReference type="PROSITE" id="PS00211">
    <property type="entry name" value="ABC_TRANSPORTER_1"/>
    <property type="match status" value="2"/>
</dbReference>
<dbReference type="InterPro" id="IPR003439">
    <property type="entry name" value="ABC_transporter-like_ATP-bd"/>
</dbReference>
<keyword evidence="2" id="KW-0813">Transport</keyword>
<dbReference type="OrthoDB" id="1115710at2"/>
<dbReference type="Gene3D" id="3.40.50.300">
    <property type="entry name" value="P-loop containing nucleotide triphosphate hydrolases"/>
    <property type="match status" value="2"/>
</dbReference>
<dbReference type="PANTHER" id="PTHR43776:SF7">
    <property type="entry name" value="D,D-DIPEPTIDE TRANSPORT ATP-BINDING PROTEIN DDPF-RELATED"/>
    <property type="match status" value="1"/>
</dbReference>
<dbReference type="PROSITE" id="PS50893">
    <property type="entry name" value="ABC_TRANSPORTER_2"/>
    <property type="match status" value="2"/>
</dbReference>
<comment type="similarity">
    <text evidence="1">Belongs to the ABC transporter superfamily.</text>
</comment>
<dbReference type="InterPro" id="IPR003593">
    <property type="entry name" value="AAA+_ATPase"/>
</dbReference>
<evidence type="ECO:0000313" key="6">
    <source>
        <dbReference type="EMBL" id="PSR55313.1"/>
    </source>
</evidence>
<dbReference type="InterPro" id="IPR027417">
    <property type="entry name" value="P-loop_NTPase"/>
</dbReference>
<dbReference type="InterPro" id="IPR050319">
    <property type="entry name" value="ABC_transp_ATP-bind"/>
</dbReference>
<dbReference type="PANTHER" id="PTHR43776">
    <property type="entry name" value="TRANSPORT ATP-BINDING PROTEIN"/>
    <property type="match status" value="1"/>
</dbReference>
<reference evidence="6 7" key="1">
    <citation type="submission" date="2018-03" db="EMBL/GenBank/DDBJ databases">
        <title>Adhaeribacter sp. HMF7605 Genome sequencing and assembly.</title>
        <authorList>
            <person name="Kang H."/>
            <person name="Kang J."/>
            <person name="Cha I."/>
            <person name="Kim H."/>
            <person name="Joh K."/>
        </authorList>
    </citation>
    <scope>NUCLEOTIDE SEQUENCE [LARGE SCALE GENOMIC DNA]</scope>
    <source>
        <strain evidence="6 7">HMF7605</strain>
    </source>
</reference>
<name>A0A2T2YIH1_9BACT</name>
<organism evidence="6 7">
    <name type="scientific">Adhaeribacter arboris</name>
    <dbReference type="NCBI Taxonomy" id="2072846"/>
    <lineage>
        <taxon>Bacteria</taxon>
        <taxon>Pseudomonadati</taxon>
        <taxon>Bacteroidota</taxon>
        <taxon>Cytophagia</taxon>
        <taxon>Cytophagales</taxon>
        <taxon>Hymenobacteraceae</taxon>
        <taxon>Adhaeribacter</taxon>
    </lineage>
</organism>
<dbReference type="SUPFAM" id="SSF52540">
    <property type="entry name" value="P-loop containing nucleoside triphosphate hydrolases"/>
    <property type="match status" value="2"/>
</dbReference>